<dbReference type="RefSeq" id="WP_133329319.1">
    <property type="nucleotide sequence ID" value="NZ_SMYL01000007.1"/>
</dbReference>
<comment type="caution">
    <text evidence="2">The sequence shown here is derived from an EMBL/GenBank/DDBJ whole genome shotgun (WGS) entry which is preliminary data.</text>
</comment>
<reference evidence="2 3" key="1">
    <citation type="submission" date="2019-03" db="EMBL/GenBank/DDBJ databases">
        <title>Sapientia aquatica gen. nov., sp. nov., isolated from a crater lake.</title>
        <authorList>
            <person name="Felfoldi T."/>
            <person name="Szabo A."/>
            <person name="Toth E."/>
            <person name="Schumann P."/>
            <person name="Keki Z."/>
            <person name="Marialigeti K."/>
            <person name="Mathe I."/>
        </authorList>
    </citation>
    <scope>NUCLEOTIDE SEQUENCE [LARGE SCALE GENOMIC DNA]</scope>
    <source>
        <strain evidence="2 3">SA-152</strain>
    </source>
</reference>
<dbReference type="Gene3D" id="3.30.450.30">
    <property type="entry name" value="Dynein light chain 2a, cytoplasmic"/>
    <property type="match status" value="1"/>
</dbReference>
<evidence type="ECO:0000313" key="2">
    <source>
        <dbReference type="EMBL" id="TDK64415.1"/>
    </source>
</evidence>
<evidence type="ECO:0000313" key="3">
    <source>
        <dbReference type="Proteomes" id="UP000294829"/>
    </source>
</evidence>
<dbReference type="OrthoDB" id="8858922at2"/>
<feature type="domain" description="Roadblock/LAMTOR2" evidence="1">
    <location>
        <begin position="11"/>
        <end position="104"/>
    </location>
</feature>
<organism evidence="2 3">
    <name type="scientific">Sapientia aquatica</name>
    <dbReference type="NCBI Taxonomy" id="1549640"/>
    <lineage>
        <taxon>Bacteria</taxon>
        <taxon>Pseudomonadati</taxon>
        <taxon>Pseudomonadota</taxon>
        <taxon>Betaproteobacteria</taxon>
        <taxon>Burkholderiales</taxon>
        <taxon>Oxalobacteraceae</taxon>
        <taxon>Sapientia</taxon>
    </lineage>
</organism>
<evidence type="ECO:0000259" key="1">
    <source>
        <dbReference type="SMART" id="SM00960"/>
    </source>
</evidence>
<name>A0A4R5VY50_9BURK</name>
<dbReference type="EMBL" id="SMYL01000007">
    <property type="protein sequence ID" value="TDK64415.1"/>
    <property type="molecule type" value="Genomic_DNA"/>
</dbReference>
<dbReference type="SMART" id="SM00960">
    <property type="entry name" value="Robl_LC7"/>
    <property type="match status" value="1"/>
</dbReference>
<accession>A0A4R5VY50</accession>
<dbReference type="InterPro" id="IPR004942">
    <property type="entry name" value="Roadblock/LAMTOR2_dom"/>
</dbReference>
<proteinExistence type="predicted"/>
<dbReference type="Proteomes" id="UP000294829">
    <property type="component" value="Unassembled WGS sequence"/>
</dbReference>
<keyword evidence="3" id="KW-1185">Reference proteome</keyword>
<protein>
    <recommendedName>
        <fullName evidence="1">Roadblock/LAMTOR2 domain-containing protein</fullName>
    </recommendedName>
</protein>
<sequence length="128" mass="13551">MKNNPQLIRDAALAVDFIMNQASSVKAVLISTEDGFEVASRTENTAQIKRLSAMASSLAALGALAGEESRLGECKNLIVEAEFGLLIILQVRIGTDTLIMSVIAGKDAAIGQVLYYAKDAARTLARAP</sequence>
<dbReference type="AlphaFoldDB" id="A0A4R5VY50"/>
<dbReference type="SUPFAM" id="SSF103196">
    <property type="entry name" value="Roadblock/LC7 domain"/>
    <property type="match status" value="1"/>
</dbReference>
<gene>
    <name evidence="2" type="ORF">E2I14_13280</name>
</gene>